<dbReference type="EMBL" id="MK072026">
    <property type="protein sequence ID" value="AYV77294.1"/>
    <property type="molecule type" value="Genomic_DNA"/>
</dbReference>
<evidence type="ECO:0000313" key="4">
    <source>
        <dbReference type="EMBL" id="AYV77294.1"/>
    </source>
</evidence>
<comment type="similarity">
    <text evidence="1">Belongs to the AAA ATPase family. BCS1 subfamily.</text>
</comment>
<dbReference type="InterPro" id="IPR050747">
    <property type="entry name" value="Mitochondrial_chaperone_BCS1"/>
</dbReference>
<dbReference type="InterPro" id="IPR003593">
    <property type="entry name" value="AAA+_ATPase"/>
</dbReference>
<dbReference type="GO" id="GO:0016887">
    <property type="term" value="F:ATP hydrolysis activity"/>
    <property type="evidence" value="ECO:0007669"/>
    <property type="project" value="InterPro"/>
</dbReference>
<dbReference type="InterPro" id="IPR003959">
    <property type="entry name" value="ATPase_AAA_core"/>
</dbReference>
<protein>
    <submittedName>
        <fullName evidence="4">Bifunctional AAA family ATPase chaperone/translocase BCS1</fullName>
    </submittedName>
</protein>
<name>A0A3G4ZSK5_9VIRU</name>
<dbReference type="PANTHER" id="PTHR23070">
    <property type="entry name" value="BCS1 AAA-TYPE ATPASE"/>
    <property type="match status" value="1"/>
</dbReference>
<dbReference type="SUPFAM" id="SSF52540">
    <property type="entry name" value="P-loop containing nucleoside triphosphate hydrolases"/>
    <property type="match status" value="1"/>
</dbReference>
<evidence type="ECO:0000256" key="2">
    <source>
        <dbReference type="SAM" id="MobiDB-lite"/>
    </source>
</evidence>
<gene>
    <name evidence="4" type="ORF">Barrevirus29_7</name>
</gene>
<proteinExistence type="inferred from homology"/>
<feature type="domain" description="AAA+ ATPase" evidence="3">
    <location>
        <begin position="548"/>
        <end position="693"/>
    </location>
</feature>
<dbReference type="Pfam" id="PF00004">
    <property type="entry name" value="AAA"/>
    <property type="match status" value="1"/>
</dbReference>
<dbReference type="InterPro" id="IPR027417">
    <property type="entry name" value="P-loop_NTPase"/>
</dbReference>
<reference evidence="4" key="1">
    <citation type="submission" date="2018-10" db="EMBL/GenBank/DDBJ databases">
        <title>Hidden diversity of soil giant viruses.</title>
        <authorList>
            <person name="Schulz F."/>
            <person name="Alteio L."/>
            <person name="Goudeau D."/>
            <person name="Ryan E.M."/>
            <person name="Malmstrom R.R."/>
            <person name="Blanchard J."/>
            <person name="Woyke T."/>
        </authorList>
    </citation>
    <scope>NUCLEOTIDE SEQUENCE</scope>
    <source>
        <strain evidence="4">BAV1</strain>
    </source>
</reference>
<dbReference type="Gene3D" id="3.40.50.300">
    <property type="entry name" value="P-loop containing nucleotide triphosphate hydrolases"/>
    <property type="match status" value="1"/>
</dbReference>
<dbReference type="GO" id="GO:0005524">
    <property type="term" value="F:ATP binding"/>
    <property type="evidence" value="ECO:0007669"/>
    <property type="project" value="InterPro"/>
</dbReference>
<dbReference type="SMART" id="SM00382">
    <property type="entry name" value="AAA"/>
    <property type="match status" value="1"/>
</dbReference>
<sequence>MAATYISKLMDQTDMSVFSVKNLVKVIAVLSIDELRNVTKSLFSSTKEHLPSLLKYLWGKTILLWFMSQKIKWPLLTKRKPIALLEQIKPILIIGSNYSFEWKNCQIYSKLIYNQLTTNKKVRATKIYGTSLKTVEHGKNVYSVEYRDIKIPIDDDKFIILDRITYKSDLTFEIPKDTTKKRNDCLSDYIDQTPFGTLVKEYSEKAFKYCCTLHGEKYKFHGDLISELDGLIVTTMPYSKIIKTDITRLQQDGSMTAEEKLFRLIMHEYPEFDHRIVFLELQIIIYHYHLSTSSLPAFNLYKLRTGGGTWGTYATSYFSQINFGKLDLYSLINKIGGLEPTDTNRGTVSFNRFASLPHLVGITYNNNKQNKNNKPKGAQTLNVRIESLNSYSDEELLNSFIQYLDINTGSSNYQTNKEGKEINIYELKLVIHKKVEQIDNPEYISWKELKDELVGDGGEKDNNVPKNDNGPIKKAKFKQPNIQCPPPPKKFIEKITLTKEIVKTEVNSTYKSINTLYLPNNMTNNLLKILDNFSNKKNGLFKRLGIPNKLGICLYGLAGTGKSTTIKVIGSYLGKDIYYLNLEGVTKNSELKLLFDFVIKTCSEGGIIVFEDIDVMTNIVRPRQTGNGASSDKLTDVLNSDELNLSYLLNLLDGTLCAKNTIFIMTTNHIKNLDPALVRPGRCDIQIELKNCDKYQIKSIWQSVMETELDENILISIPEYTFTPADLIFHLIEYVYQIHFDPEAIFNDLYRKLKNKN</sequence>
<feature type="region of interest" description="Disordered" evidence="2">
    <location>
        <begin position="457"/>
        <end position="483"/>
    </location>
</feature>
<organism evidence="4">
    <name type="scientific">Barrevirus sp</name>
    <dbReference type="NCBI Taxonomy" id="2487763"/>
    <lineage>
        <taxon>Viruses</taxon>
        <taxon>Varidnaviria</taxon>
        <taxon>Bamfordvirae</taxon>
        <taxon>Nucleocytoviricota</taxon>
        <taxon>Megaviricetes</taxon>
        <taxon>Imitervirales</taxon>
        <taxon>Mimiviridae</taxon>
        <taxon>Klosneuvirinae</taxon>
    </lineage>
</organism>
<evidence type="ECO:0000256" key="1">
    <source>
        <dbReference type="ARBA" id="ARBA00007448"/>
    </source>
</evidence>
<evidence type="ECO:0000259" key="3">
    <source>
        <dbReference type="SMART" id="SM00382"/>
    </source>
</evidence>
<accession>A0A3G4ZSK5</accession>